<dbReference type="EMBL" id="AP019860">
    <property type="protein sequence ID" value="BBM82301.1"/>
    <property type="molecule type" value="Genomic_DNA"/>
</dbReference>
<dbReference type="InterPro" id="IPR011990">
    <property type="entry name" value="TPR-like_helical_dom_sf"/>
</dbReference>
<dbReference type="Gene3D" id="1.25.40.10">
    <property type="entry name" value="Tetratricopeptide repeat domain"/>
    <property type="match status" value="2"/>
</dbReference>
<dbReference type="InterPro" id="IPR011009">
    <property type="entry name" value="Kinase-like_dom_sf"/>
</dbReference>
<dbReference type="SUPFAM" id="SSF48452">
    <property type="entry name" value="TPR-like"/>
    <property type="match status" value="1"/>
</dbReference>
<feature type="domain" description="Protein kinase" evidence="6">
    <location>
        <begin position="24"/>
        <end position="282"/>
    </location>
</feature>
<dbReference type="OrthoDB" id="6111975at2"/>
<dbReference type="AlphaFoldDB" id="A0A5S9IJ24"/>
<dbReference type="KEGG" id="uam:UABAM_00644"/>
<dbReference type="InterPro" id="IPR000719">
    <property type="entry name" value="Prot_kinase_dom"/>
</dbReference>
<keyword evidence="3" id="KW-0547">Nucleotide-binding</keyword>
<dbReference type="InterPro" id="IPR008271">
    <property type="entry name" value="Ser/Thr_kinase_AS"/>
</dbReference>
<keyword evidence="4 7" id="KW-0418">Kinase</keyword>
<keyword evidence="2" id="KW-0808">Transferase</keyword>
<evidence type="ECO:0000313" key="7">
    <source>
        <dbReference type="EMBL" id="BBM82301.1"/>
    </source>
</evidence>
<evidence type="ECO:0000256" key="1">
    <source>
        <dbReference type="ARBA" id="ARBA00012513"/>
    </source>
</evidence>
<dbReference type="InterPro" id="IPR019734">
    <property type="entry name" value="TPR_rpt"/>
</dbReference>
<proteinExistence type="predicted"/>
<dbReference type="Gene3D" id="3.30.200.20">
    <property type="entry name" value="Phosphorylase Kinase, domain 1"/>
    <property type="match status" value="1"/>
</dbReference>
<name>A0A5S9IJ24_UABAM</name>
<dbReference type="GO" id="GO:0005524">
    <property type="term" value="F:ATP binding"/>
    <property type="evidence" value="ECO:0007669"/>
    <property type="project" value="UniProtKB-KW"/>
</dbReference>
<reference evidence="7 8" key="1">
    <citation type="submission" date="2019-08" db="EMBL/GenBank/DDBJ databases">
        <title>Complete genome sequence of Candidatus Uab amorphum.</title>
        <authorList>
            <person name="Shiratori T."/>
            <person name="Suzuki S."/>
            <person name="Kakizawa Y."/>
            <person name="Ishida K."/>
        </authorList>
    </citation>
    <scope>NUCLEOTIDE SEQUENCE [LARGE SCALE GENOMIC DNA]</scope>
    <source>
        <strain evidence="7 8">SRT547</strain>
    </source>
</reference>
<evidence type="ECO:0000256" key="2">
    <source>
        <dbReference type="ARBA" id="ARBA00022679"/>
    </source>
</evidence>
<dbReference type="SUPFAM" id="SSF56112">
    <property type="entry name" value="Protein kinase-like (PK-like)"/>
    <property type="match status" value="1"/>
</dbReference>
<evidence type="ECO:0000313" key="8">
    <source>
        <dbReference type="Proteomes" id="UP000326354"/>
    </source>
</evidence>
<dbReference type="InterPro" id="IPR016024">
    <property type="entry name" value="ARM-type_fold"/>
</dbReference>
<dbReference type="CDD" id="cd14014">
    <property type="entry name" value="STKc_PknB_like"/>
    <property type="match status" value="1"/>
</dbReference>
<dbReference type="SMART" id="SM00028">
    <property type="entry name" value="TPR"/>
    <property type="match status" value="3"/>
</dbReference>
<protein>
    <recommendedName>
        <fullName evidence="1">non-specific serine/threonine protein kinase</fullName>
        <ecNumber evidence="1">2.7.11.1</ecNumber>
    </recommendedName>
</protein>
<keyword evidence="8" id="KW-1185">Reference proteome</keyword>
<evidence type="ECO:0000256" key="3">
    <source>
        <dbReference type="ARBA" id="ARBA00022741"/>
    </source>
</evidence>
<organism evidence="7 8">
    <name type="scientific">Uabimicrobium amorphum</name>
    <dbReference type="NCBI Taxonomy" id="2596890"/>
    <lineage>
        <taxon>Bacteria</taxon>
        <taxon>Pseudomonadati</taxon>
        <taxon>Planctomycetota</taxon>
        <taxon>Candidatus Uabimicrobiia</taxon>
        <taxon>Candidatus Uabimicrobiales</taxon>
        <taxon>Candidatus Uabimicrobiaceae</taxon>
        <taxon>Candidatus Uabimicrobium</taxon>
    </lineage>
</organism>
<evidence type="ECO:0000259" key="6">
    <source>
        <dbReference type="PROSITE" id="PS50011"/>
    </source>
</evidence>
<dbReference type="Pfam" id="PF00069">
    <property type="entry name" value="Pkinase"/>
    <property type="match status" value="1"/>
</dbReference>
<sequence length="1222" mass="140940">MVDFHPQKVGSVFHLQPGQEIDGYTILSEVSRGGMGIVFKAEEKNSQRIVAIKIIFQNQSKIAKRRFLREAELAAKLQHKSIVEVYNAGTLEGNLYLVMEYVEGVTLEDWSENRDCSMEDAVGIVSQIADALEYAHRKKVVHRDVKPSNIMIQRDGTAKIMDFGLAKSVHIGDYSLTKTGDIIGTPSYMAPELLKPSRSREINYQADIYSLGTILYELLSGQQMIPGRSAMEIIFNLERAEIVPLRNYIPELSDELEIIQKKAVATKAQRYETMQLFAHDLHCFKEGKKVGTKLPFAWNKLYFPVAVFSALLLLFVVYRVVFSSQSVEVVNVDNTYFEGAVAFENKQYQKAFGLFKSIDKKRPILLFYLGASLYEHEKNKRKITGKAYDIKRILQYLQGAYTKIPQHLETNYYLAQLHGENKNSSQAKQHLQNCIEIAPNDPRYYIDFAKICYTNTLEDPGEALPCFENLKKALNLDPGNLEAADLLFRLSLRAPHFQGYNWMILEEMFFSLESIKRPLLFRPYAQKTKVETYPKYIEGLVRLDERSDDFYLYLASVAYIENKPINSSQATEGMNSFSKVLADRERDAFVRFLAARSLGDLGKFELLASHFDKMDGDTVGKIVVSNILSQHQISIDMDKVLSGFKEIMLRKEQEHSLLMSLVGQSCYIYHTKYVSPVNAKNNVETMLFKLMASNIPDNARLAAAASAFSFAAVNNDLGRKGYRTLKKFLQDKNPTRRHYAHSYLWNNSKFIKDKDEFVNLYKSGLNDNDENVNMICLSFFDKYIKKASINRIALDLKRLGLSQKSQELTLRALCLWNISLQPVEAIISILEENPQMSPLTQCMIVRYFSICEYMKKNRPGSFPPGLMKLLAYTARSQNHFFQANMYFLMALFVPQLVMDGTRKHPDTQAGLINGLGYSMGLSRQGQFLKDNLARYLYEPQPTIRQAANTMMVMILNDNERAQFCNSLQNNQDAFVLAGASDGFHRIMQLRLSLMDLKDPVKMQMKMMRVVNPQRYRPYTFEKKYDKYEVALRTRSRSTESYLQKMYQAKKLYERPVYLYEEALLLMASNRDAKPSLRRAIDLVPDFYRARVTLAGILQKEGRGKEAFLLVENIVAKIDNPYTLQKIAQLFKKLRKYSHAEIAYKKLWDLDPYKKERFLDIVRIFCLQKKRQEALRYVSWGVKMFKRKYATTASYDDIIAQSDFAEDEFKLIYKSSQIQRLPE</sequence>
<dbReference type="GO" id="GO:0004674">
    <property type="term" value="F:protein serine/threonine kinase activity"/>
    <property type="evidence" value="ECO:0007669"/>
    <property type="project" value="UniProtKB-EC"/>
</dbReference>
<dbReference type="PROSITE" id="PS00108">
    <property type="entry name" value="PROTEIN_KINASE_ST"/>
    <property type="match status" value="1"/>
</dbReference>
<dbReference type="Gene3D" id="1.10.510.10">
    <property type="entry name" value="Transferase(Phosphotransferase) domain 1"/>
    <property type="match status" value="1"/>
</dbReference>
<dbReference type="PANTHER" id="PTHR43671">
    <property type="entry name" value="SERINE/THREONINE-PROTEIN KINASE NEK"/>
    <property type="match status" value="1"/>
</dbReference>
<dbReference type="InterPro" id="IPR050660">
    <property type="entry name" value="NEK_Ser/Thr_kinase"/>
</dbReference>
<gene>
    <name evidence="7" type="ORF">UABAM_00644</name>
</gene>
<accession>A0A5S9IJ24</accession>
<dbReference type="SMART" id="SM00220">
    <property type="entry name" value="S_TKc"/>
    <property type="match status" value="1"/>
</dbReference>
<keyword evidence="5" id="KW-0067">ATP-binding</keyword>
<dbReference type="PANTHER" id="PTHR43671:SF13">
    <property type="entry name" value="SERINE_THREONINE-PROTEIN KINASE NEK2"/>
    <property type="match status" value="1"/>
</dbReference>
<evidence type="ECO:0000256" key="4">
    <source>
        <dbReference type="ARBA" id="ARBA00022777"/>
    </source>
</evidence>
<dbReference type="SUPFAM" id="SSF48371">
    <property type="entry name" value="ARM repeat"/>
    <property type="match status" value="1"/>
</dbReference>
<dbReference type="Proteomes" id="UP000326354">
    <property type="component" value="Chromosome"/>
</dbReference>
<evidence type="ECO:0000256" key="5">
    <source>
        <dbReference type="ARBA" id="ARBA00022840"/>
    </source>
</evidence>
<dbReference type="EC" id="2.7.11.1" evidence="1"/>
<dbReference type="PROSITE" id="PS50011">
    <property type="entry name" value="PROTEIN_KINASE_DOM"/>
    <property type="match status" value="1"/>
</dbReference>
<dbReference type="RefSeq" id="WP_151966549.1">
    <property type="nucleotide sequence ID" value="NZ_AP019860.1"/>
</dbReference>